<reference evidence="5 6" key="1">
    <citation type="submission" date="2024-09" db="EMBL/GenBank/DDBJ databases">
        <authorList>
            <person name="Sun Q."/>
            <person name="Mori K."/>
        </authorList>
    </citation>
    <scope>NUCLEOTIDE SEQUENCE [LARGE SCALE GENOMIC DNA]</scope>
    <source>
        <strain evidence="5 6">CCM 3426</strain>
    </source>
</reference>
<keyword evidence="1" id="KW-0328">Glycosyltransferase</keyword>
<evidence type="ECO:0000259" key="3">
    <source>
        <dbReference type="Pfam" id="PF00534"/>
    </source>
</evidence>
<dbReference type="InterPro" id="IPR001296">
    <property type="entry name" value="Glyco_trans_1"/>
</dbReference>
<dbReference type="PANTHER" id="PTHR12526">
    <property type="entry name" value="GLYCOSYLTRANSFERASE"/>
    <property type="match status" value="1"/>
</dbReference>
<dbReference type="Pfam" id="PF00534">
    <property type="entry name" value="Glycos_transf_1"/>
    <property type="match status" value="1"/>
</dbReference>
<dbReference type="Gene3D" id="3.40.50.2000">
    <property type="entry name" value="Glycogen Phosphorylase B"/>
    <property type="match status" value="2"/>
</dbReference>
<feature type="domain" description="Glycosyl transferase family 1" evidence="3">
    <location>
        <begin position="178"/>
        <end position="312"/>
    </location>
</feature>
<name>A0ABV5I5G6_9ACTN</name>
<sequence>MTEPESDWEGALRIAMIAPPWEEVPPRAYGGIEQMLADLIIGLSGRGHEVTLIGSGSTEVPAKFLATYPQAPSERIGESLPEVLHAAQAWRALEGLPADIVHDHSLAGPLTALGRATPTVVTCHGPAAGELGEVYRALGEHIGLVAVSDAQRASTPDLNWIATVHNALDVATFPFQEHKEDWVLWLGRFSDSKGPHLAIDAARAAGRRIVLAGKLTEPCEQAYFEEHVRPRLGPDASYVGEAGAGRKRELLAAARCMVFPIQWEEPFGMVVIEAMACGTPVVAIGRGAVPEIVVDGVTGFVLREVEELPAAIEAAGRLDPYACRAHVERHFGLGAMAAAYEAVYRRMLAAPRPVRLADEPAPPAPPGGAVR</sequence>
<protein>
    <submittedName>
        <fullName evidence="5">Glycosyltransferase family 4 protein</fullName>
    </submittedName>
</protein>
<evidence type="ECO:0000256" key="1">
    <source>
        <dbReference type="ARBA" id="ARBA00022676"/>
    </source>
</evidence>
<proteinExistence type="predicted"/>
<gene>
    <name evidence="5" type="ORF">ACFFV7_01185</name>
</gene>
<organism evidence="5 6">
    <name type="scientific">Nonomuraea spiralis</name>
    <dbReference type="NCBI Taxonomy" id="46182"/>
    <lineage>
        <taxon>Bacteria</taxon>
        <taxon>Bacillati</taxon>
        <taxon>Actinomycetota</taxon>
        <taxon>Actinomycetes</taxon>
        <taxon>Streptosporangiales</taxon>
        <taxon>Streptosporangiaceae</taxon>
        <taxon>Nonomuraea</taxon>
    </lineage>
</organism>
<keyword evidence="6" id="KW-1185">Reference proteome</keyword>
<dbReference type="SUPFAM" id="SSF53756">
    <property type="entry name" value="UDP-Glycosyltransferase/glycogen phosphorylase"/>
    <property type="match status" value="1"/>
</dbReference>
<evidence type="ECO:0000256" key="2">
    <source>
        <dbReference type="ARBA" id="ARBA00022679"/>
    </source>
</evidence>
<evidence type="ECO:0000313" key="6">
    <source>
        <dbReference type="Proteomes" id="UP001589647"/>
    </source>
</evidence>
<dbReference type="Pfam" id="PF13439">
    <property type="entry name" value="Glyco_transf_4"/>
    <property type="match status" value="1"/>
</dbReference>
<evidence type="ECO:0000313" key="5">
    <source>
        <dbReference type="EMBL" id="MFB9199789.1"/>
    </source>
</evidence>
<accession>A0ABV5I5G6</accession>
<dbReference type="EMBL" id="JBHMEI010000001">
    <property type="protein sequence ID" value="MFB9199789.1"/>
    <property type="molecule type" value="Genomic_DNA"/>
</dbReference>
<dbReference type="Proteomes" id="UP001589647">
    <property type="component" value="Unassembled WGS sequence"/>
</dbReference>
<feature type="domain" description="Glycosyltransferase subfamily 4-like N-terminal" evidence="4">
    <location>
        <begin position="29"/>
        <end position="157"/>
    </location>
</feature>
<dbReference type="RefSeq" id="WP_189645470.1">
    <property type="nucleotide sequence ID" value="NZ_BMRC01000001.1"/>
</dbReference>
<dbReference type="CDD" id="cd03802">
    <property type="entry name" value="GT4_AviGT4-like"/>
    <property type="match status" value="1"/>
</dbReference>
<keyword evidence="2" id="KW-0808">Transferase</keyword>
<dbReference type="InterPro" id="IPR028098">
    <property type="entry name" value="Glyco_trans_4-like_N"/>
</dbReference>
<comment type="caution">
    <text evidence="5">The sequence shown here is derived from an EMBL/GenBank/DDBJ whole genome shotgun (WGS) entry which is preliminary data.</text>
</comment>
<evidence type="ECO:0000259" key="4">
    <source>
        <dbReference type="Pfam" id="PF13439"/>
    </source>
</evidence>
<dbReference type="PANTHER" id="PTHR12526:SF595">
    <property type="entry name" value="BLL5217 PROTEIN"/>
    <property type="match status" value="1"/>
</dbReference>